<sequence length="346" mass="38112">MTPRTKQKAIKTPKITRENYAPPTGHNAPASYPWPHAGKEGQSIDLDDPMLLTFNCEGWDKESAQKYNTLLNTEILPTRFSHTETLAALGLDTDVFETLNAMGDCSPHIGYDNPQAPTYENCSFSFMADGMFCSLSLDQLNVIYEISDERKDVAVENKFTPTERFWDLIATGTGSFASRKAYQSQIRNPTLRVIAKMVSNLLFAKDQTSKVTKGELQMLYSGGIFFNELLRQCIKVKVVVVVALKTLTGGDWNGVAASGGVLLVVYQWLPAVLKRIRISTSGASFGLSVVWSCIGAHGYPIHIGGGGLWRNGALLGMFVVWSHMEGICRAHSQSNGVSWLDMETTL</sequence>
<dbReference type="AlphaFoldDB" id="A0A8S9G3R4"/>
<evidence type="ECO:0000259" key="2">
    <source>
        <dbReference type="Pfam" id="PF03078"/>
    </source>
</evidence>
<feature type="region of interest" description="Disordered" evidence="1">
    <location>
        <begin position="1"/>
        <end position="34"/>
    </location>
</feature>
<comment type="caution">
    <text evidence="3">The sequence shown here is derived from an EMBL/GenBank/DDBJ whole genome shotgun (WGS) entry which is preliminary data.</text>
</comment>
<evidence type="ECO:0000313" key="3">
    <source>
        <dbReference type="EMBL" id="KAF2540201.1"/>
    </source>
</evidence>
<feature type="domain" description="Arabidopsis retrotransposon Orf1 C-terminal" evidence="2">
    <location>
        <begin position="66"/>
        <end position="222"/>
    </location>
</feature>
<dbReference type="InterPro" id="IPR004312">
    <property type="entry name" value="ATHILA_Orf1_C"/>
</dbReference>
<evidence type="ECO:0000256" key="1">
    <source>
        <dbReference type="SAM" id="MobiDB-lite"/>
    </source>
</evidence>
<proteinExistence type="predicted"/>
<protein>
    <recommendedName>
        <fullName evidence="2">Arabidopsis retrotransposon Orf1 C-terminal domain-containing protein</fullName>
    </recommendedName>
</protein>
<dbReference type="EMBL" id="QGKW02002005">
    <property type="protein sequence ID" value="KAF2540201.1"/>
    <property type="molecule type" value="Genomic_DNA"/>
</dbReference>
<reference evidence="3" key="1">
    <citation type="submission" date="2019-12" db="EMBL/GenBank/DDBJ databases">
        <title>Genome sequencing and annotation of Brassica cretica.</title>
        <authorList>
            <person name="Studholme D.J."/>
            <person name="Sarris P.F."/>
        </authorList>
    </citation>
    <scope>NUCLEOTIDE SEQUENCE</scope>
    <source>
        <strain evidence="3">PFS-001/15</strain>
        <tissue evidence="3">Leaf</tissue>
    </source>
</reference>
<organism evidence="3 4">
    <name type="scientific">Brassica cretica</name>
    <name type="common">Mustard</name>
    <dbReference type="NCBI Taxonomy" id="69181"/>
    <lineage>
        <taxon>Eukaryota</taxon>
        <taxon>Viridiplantae</taxon>
        <taxon>Streptophyta</taxon>
        <taxon>Embryophyta</taxon>
        <taxon>Tracheophyta</taxon>
        <taxon>Spermatophyta</taxon>
        <taxon>Magnoliopsida</taxon>
        <taxon>eudicotyledons</taxon>
        <taxon>Gunneridae</taxon>
        <taxon>Pentapetalae</taxon>
        <taxon>rosids</taxon>
        <taxon>malvids</taxon>
        <taxon>Brassicales</taxon>
        <taxon>Brassicaceae</taxon>
        <taxon>Brassiceae</taxon>
        <taxon>Brassica</taxon>
    </lineage>
</organism>
<dbReference type="Pfam" id="PF03078">
    <property type="entry name" value="ATHILA"/>
    <property type="match status" value="1"/>
</dbReference>
<evidence type="ECO:0000313" key="4">
    <source>
        <dbReference type="Proteomes" id="UP000712281"/>
    </source>
</evidence>
<gene>
    <name evidence="3" type="ORF">F2Q68_00031125</name>
</gene>
<dbReference type="Proteomes" id="UP000712281">
    <property type="component" value="Unassembled WGS sequence"/>
</dbReference>
<accession>A0A8S9G3R4</accession>
<name>A0A8S9G3R4_BRACR</name>
<feature type="compositionally biased region" description="Basic residues" evidence="1">
    <location>
        <begin position="1"/>
        <end position="11"/>
    </location>
</feature>